<dbReference type="Proteomes" id="UP000085678">
    <property type="component" value="Unplaced"/>
</dbReference>
<dbReference type="PANTHER" id="PTHR46641">
    <property type="entry name" value="FMRFAMIDE RECEPTOR-RELATED"/>
    <property type="match status" value="1"/>
</dbReference>
<evidence type="ECO:0000313" key="7">
    <source>
        <dbReference type="Proteomes" id="UP000085678"/>
    </source>
</evidence>
<keyword evidence="4 5" id="KW-0472">Membrane</keyword>
<evidence type="ECO:0000256" key="4">
    <source>
        <dbReference type="ARBA" id="ARBA00023136"/>
    </source>
</evidence>
<feature type="domain" description="G-protein coupled receptors family 1 profile" evidence="6">
    <location>
        <begin position="86"/>
        <end position="360"/>
    </location>
</feature>
<feature type="transmembrane region" description="Helical" evidence="5">
    <location>
        <begin position="290"/>
        <end position="316"/>
    </location>
</feature>
<protein>
    <submittedName>
        <fullName evidence="8">FMRFamide receptor</fullName>
    </submittedName>
</protein>
<dbReference type="RefSeq" id="XP_013387990.1">
    <property type="nucleotide sequence ID" value="XM_013532536.1"/>
</dbReference>
<dbReference type="InterPro" id="IPR019427">
    <property type="entry name" value="7TM_GPCR_serpentine_rcpt_Srw"/>
</dbReference>
<reference evidence="8" key="1">
    <citation type="submission" date="2025-08" db="UniProtKB">
        <authorList>
            <consortium name="RefSeq"/>
        </authorList>
    </citation>
    <scope>IDENTIFICATION</scope>
    <source>
        <tissue evidence="8">Gonads</tissue>
    </source>
</reference>
<dbReference type="PANTHER" id="PTHR46641:SF2">
    <property type="entry name" value="FMRFAMIDE RECEPTOR"/>
    <property type="match status" value="1"/>
</dbReference>
<evidence type="ECO:0000313" key="8">
    <source>
        <dbReference type="RefSeq" id="XP_013387990.1"/>
    </source>
</evidence>
<dbReference type="Gene3D" id="1.20.1070.10">
    <property type="entry name" value="Rhodopsin 7-helix transmembrane proteins"/>
    <property type="match status" value="1"/>
</dbReference>
<keyword evidence="3 5" id="KW-1133">Transmembrane helix</keyword>
<feature type="transmembrane region" description="Helical" evidence="5">
    <location>
        <begin position="188"/>
        <end position="208"/>
    </location>
</feature>
<proteinExistence type="predicted"/>
<feature type="transmembrane region" description="Helical" evidence="5">
    <location>
        <begin position="245"/>
        <end position="270"/>
    </location>
</feature>
<evidence type="ECO:0000256" key="3">
    <source>
        <dbReference type="ARBA" id="ARBA00022989"/>
    </source>
</evidence>
<dbReference type="InterPro" id="IPR000276">
    <property type="entry name" value="GPCR_Rhodpsn"/>
</dbReference>
<feature type="transmembrane region" description="Helical" evidence="5">
    <location>
        <begin position="69"/>
        <end position="93"/>
    </location>
</feature>
<dbReference type="InParanoid" id="A0A1S3HPN0"/>
<dbReference type="OrthoDB" id="6281784at2759"/>
<dbReference type="Pfam" id="PF10324">
    <property type="entry name" value="7TM_GPCR_Srw"/>
    <property type="match status" value="1"/>
</dbReference>
<evidence type="ECO:0000256" key="5">
    <source>
        <dbReference type="SAM" id="Phobius"/>
    </source>
</evidence>
<dbReference type="GO" id="GO:0016020">
    <property type="term" value="C:membrane"/>
    <property type="evidence" value="ECO:0007669"/>
    <property type="project" value="UniProtKB-SubCell"/>
</dbReference>
<sequence>MDHSALILGTLIPTAAAEPQGNLTAELYMAGGGENQFPSHDLSYQDKQQCFNYANGSFKDDERLEQIQFVMFGIILHIICIFGVVGNLVSFFVLSRKEMRSSSSCYLMALMIFNTVVLLTAYSNDVMTGIGVGSMYGAVSNYILTFGSAVGQWCSDCSTWLTIALTVERYIFVCHTFQASTMCTMRRAIIVIVFLSIGMFLYDIPWFLRQEVRSVTCPFNDEPITYIVMRSEKHRPSDMYYNIQLLYIMPALFLIVPIFVLTAFTVILLLEVRKSNKLRQQMSTTQTAEINVTVVLISVVVVFLICTLPNCIFAITRTVKKIEKADDPYFDIYFTFTGRVCFIVANVFFYSNSALNFLIFCTVGQKFRKTFKRIFLRRCKFLTTEVVRYSSVSVGSRTGSTRASFYQTETNI</sequence>
<dbReference type="CDD" id="cd14978">
    <property type="entry name" value="7tmA_FMRFamide_R-like"/>
    <property type="match status" value="1"/>
</dbReference>
<feature type="transmembrane region" description="Helical" evidence="5">
    <location>
        <begin position="105"/>
        <end position="122"/>
    </location>
</feature>
<name>A0A1S3HPN0_LINAN</name>
<comment type="subcellular location">
    <subcellularLocation>
        <location evidence="1">Membrane</location>
    </subcellularLocation>
</comment>
<keyword evidence="2 5" id="KW-0812">Transmembrane</keyword>
<dbReference type="InterPro" id="IPR052954">
    <property type="entry name" value="GPCR-Ligand_Int"/>
</dbReference>
<dbReference type="GO" id="GO:0008528">
    <property type="term" value="F:G protein-coupled peptide receptor activity"/>
    <property type="evidence" value="ECO:0007669"/>
    <property type="project" value="InterPro"/>
</dbReference>
<evidence type="ECO:0000259" key="6">
    <source>
        <dbReference type="PROSITE" id="PS50262"/>
    </source>
</evidence>
<dbReference type="SUPFAM" id="SSF81321">
    <property type="entry name" value="Family A G protein-coupled receptor-like"/>
    <property type="match status" value="1"/>
</dbReference>
<evidence type="ECO:0000256" key="1">
    <source>
        <dbReference type="ARBA" id="ARBA00004370"/>
    </source>
</evidence>
<gene>
    <name evidence="8" type="primary">LOC106157047</name>
</gene>
<dbReference type="AlphaFoldDB" id="A0A1S3HPN0"/>
<dbReference type="PRINTS" id="PR00237">
    <property type="entry name" value="GPCRRHODOPSN"/>
</dbReference>
<dbReference type="PROSITE" id="PS50262">
    <property type="entry name" value="G_PROTEIN_RECEP_F1_2"/>
    <property type="match status" value="1"/>
</dbReference>
<feature type="transmembrane region" description="Helical" evidence="5">
    <location>
        <begin position="336"/>
        <end position="363"/>
    </location>
</feature>
<organism evidence="7 8">
    <name type="scientific">Lingula anatina</name>
    <name type="common">Brachiopod</name>
    <name type="synonym">Lingula unguis</name>
    <dbReference type="NCBI Taxonomy" id="7574"/>
    <lineage>
        <taxon>Eukaryota</taxon>
        <taxon>Metazoa</taxon>
        <taxon>Spiralia</taxon>
        <taxon>Lophotrochozoa</taxon>
        <taxon>Brachiopoda</taxon>
        <taxon>Linguliformea</taxon>
        <taxon>Lingulata</taxon>
        <taxon>Lingulida</taxon>
        <taxon>Linguloidea</taxon>
        <taxon>Lingulidae</taxon>
        <taxon>Lingula</taxon>
    </lineage>
</organism>
<accession>A0A1S3HPN0</accession>
<keyword evidence="8" id="KW-0675">Receptor</keyword>
<dbReference type="InterPro" id="IPR017452">
    <property type="entry name" value="GPCR_Rhodpsn_7TM"/>
</dbReference>
<dbReference type="KEGG" id="lak:106157047"/>
<evidence type="ECO:0000256" key="2">
    <source>
        <dbReference type="ARBA" id="ARBA00022692"/>
    </source>
</evidence>
<keyword evidence="7" id="KW-1185">Reference proteome</keyword>
<dbReference type="GeneID" id="106157047"/>